<gene>
    <name evidence="2" type="ORF">GJ744_004072</name>
</gene>
<feature type="region of interest" description="Disordered" evidence="1">
    <location>
        <begin position="202"/>
        <end position="299"/>
    </location>
</feature>
<dbReference type="AlphaFoldDB" id="A0A8H7DXR7"/>
<accession>A0A8H7DXR7</accession>
<evidence type="ECO:0008006" key="4">
    <source>
        <dbReference type="Google" id="ProtNLM"/>
    </source>
</evidence>
<dbReference type="OrthoDB" id="5404564at2759"/>
<reference evidence="2" key="1">
    <citation type="submission" date="2020-02" db="EMBL/GenBank/DDBJ databases">
        <authorList>
            <person name="Palmer J.M."/>
        </authorList>
    </citation>
    <scope>NUCLEOTIDE SEQUENCE</scope>
    <source>
        <strain evidence="2">EPUS1.4</strain>
        <tissue evidence="2">Thallus</tissue>
    </source>
</reference>
<feature type="compositionally biased region" description="Low complexity" evidence="1">
    <location>
        <begin position="220"/>
        <end position="234"/>
    </location>
</feature>
<name>A0A8H7DXR7_9EURO</name>
<organism evidence="2 3">
    <name type="scientific">Endocarpon pusillum</name>
    <dbReference type="NCBI Taxonomy" id="364733"/>
    <lineage>
        <taxon>Eukaryota</taxon>
        <taxon>Fungi</taxon>
        <taxon>Dikarya</taxon>
        <taxon>Ascomycota</taxon>
        <taxon>Pezizomycotina</taxon>
        <taxon>Eurotiomycetes</taxon>
        <taxon>Chaetothyriomycetidae</taxon>
        <taxon>Verrucariales</taxon>
        <taxon>Verrucariaceae</taxon>
        <taxon>Endocarpon</taxon>
    </lineage>
</organism>
<sequence length="299" mass="33027">MFIQGLGDAWVIIQIATKVIQVLRHAAKNSPKEVTDLIEEAENFRTCLDHVKSVIDNDGAILKPHDEIKRGLLQVLKRCGELVESLQNTASSYESIVKNEGDASDGDAKRKQWLTAFDKGYRGFLRIKWTTLEAAVKDVRMLLQQHMTALQMIIQSLEAEQLNQMQSIMREALQVMEQMREETGGKLDQIIKNGFNTGPVWSMSPASDSGYGPPSPQTKVSSPSIVSPNIISPSLAPHHNGSANAPPREPTPDPSRLSPGPLKLPSPLIDPFEFEFGDNPPDLTLHPKFLTEGSSINFP</sequence>
<comment type="caution">
    <text evidence="2">The sequence shown here is derived from an EMBL/GenBank/DDBJ whole genome shotgun (WGS) entry which is preliminary data.</text>
</comment>
<keyword evidence="3" id="KW-1185">Reference proteome</keyword>
<protein>
    <recommendedName>
        <fullName evidence="4">NACHT-NTPase and P-loop NTPases N-terminal domain-containing protein</fullName>
    </recommendedName>
</protein>
<dbReference type="EMBL" id="JAACFV010000189">
    <property type="protein sequence ID" value="KAF7503244.1"/>
    <property type="molecule type" value="Genomic_DNA"/>
</dbReference>
<proteinExistence type="predicted"/>
<evidence type="ECO:0000313" key="2">
    <source>
        <dbReference type="EMBL" id="KAF7503244.1"/>
    </source>
</evidence>
<evidence type="ECO:0000256" key="1">
    <source>
        <dbReference type="SAM" id="MobiDB-lite"/>
    </source>
</evidence>
<evidence type="ECO:0000313" key="3">
    <source>
        <dbReference type="Proteomes" id="UP000606974"/>
    </source>
</evidence>
<dbReference type="Proteomes" id="UP000606974">
    <property type="component" value="Unassembled WGS sequence"/>
</dbReference>
<feature type="compositionally biased region" description="Low complexity" evidence="1">
    <location>
        <begin position="254"/>
        <end position="267"/>
    </location>
</feature>